<keyword evidence="1" id="KW-0175">Coiled coil</keyword>
<comment type="caution">
    <text evidence="2">The sequence shown here is derived from an EMBL/GenBank/DDBJ whole genome shotgun (WGS) entry which is preliminary data.</text>
</comment>
<dbReference type="Proteomes" id="UP000499080">
    <property type="component" value="Unassembled WGS sequence"/>
</dbReference>
<dbReference type="InterPro" id="IPR013083">
    <property type="entry name" value="Znf_RING/FYVE/PHD"/>
</dbReference>
<dbReference type="EMBL" id="BGPR01001361">
    <property type="protein sequence ID" value="GBM52035.1"/>
    <property type="molecule type" value="Genomic_DNA"/>
</dbReference>
<dbReference type="InterPro" id="IPR011011">
    <property type="entry name" value="Znf_FYVE_PHD"/>
</dbReference>
<evidence type="ECO:0008006" key="4">
    <source>
        <dbReference type="Google" id="ProtNLM"/>
    </source>
</evidence>
<evidence type="ECO:0000313" key="2">
    <source>
        <dbReference type="EMBL" id="GBM52035.1"/>
    </source>
</evidence>
<gene>
    <name evidence="2" type="ORF">AVEN_42049_1</name>
</gene>
<accession>A0A4Y2GH21</accession>
<evidence type="ECO:0000256" key="1">
    <source>
        <dbReference type="SAM" id="Coils"/>
    </source>
</evidence>
<organism evidence="2 3">
    <name type="scientific">Araneus ventricosus</name>
    <name type="common">Orbweaver spider</name>
    <name type="synonym">Epeira ventricosa</name>
    <dbReference type="NCBI Taxonomy" id="182803"/>
    <lineage>
        <taxon>Eukaryota</taxon>
        <taxon>Metazoa</taxon>
        <taxon>Ecdysozoa</taxon>
        <taxon>Arthropoda</taxon>
        <taxon>Chelicerata</taxon>
        <taxon>Arachnida</taxon>
        <taxon>Araneae</taxon>
        <taxon>Araneomorphae</taxon>
        <taxon>Entelegynae</taxon>
        <taxon>Araneoidea</taxon>
        <taxon>Araneidae</taxon>
        <taxon>Araneus</taxon>
    </lineage>
</organism>
<dbReference type="AlphaFoldDB" id="A0A4Y2GH21"/>
<dbReference type="OrthoDB" id="8196822at2759"/>
<reference evidence="2 3" key="1">
    <citation type="journal article" date="2019" name="Sci. Rep.">
        <title>Orb-weaving spider Araneus ventricosus genome elucidates the spidroin gene catalogue.</title>
        <authorList>
            <person name="Kono N."/>
            <person name="Nakamura H."/>
            <person name="Ohtoshi R."/>
            <person name="Moran D.A.P."/>
            <person name="Shinohara A."/>
            <person name="Yoshida Y."/>
            <person name="Fujiwara M."/>
            <person name="Mori M."/>
            <person name="Tomita M."/>
            <person name="Arakawa K."/>
        </authorList>
    </citation>
    <scope>NUCLEOTIDE SEQUENCE [LARGE SCALE GENOMIC DNA]</scope>
</reference>
<dbReference type="CDD" id="cd15517">
    <property type="entry name" value="PHD_TCF19_like"/>
    <property type="match status" value="1"/>
</dbReference>
<dbReference type="SUPFAM" id="SSF57903">
    <property type="entry name" value="FYVE/PHD zinc finger"/>
    <property type="match status" value="1"/>
</dbReference>
<protein>
    <recommendedName>
        <fullName evidence="4">Zinc finger PHD-type domain-containing protein</fullName>
    </recommendedName>
</protein>
<keyword evidence="3" id="KW-1185">Reference proteome</keyword>
<feature type="coiled-coil region" evidence="1">
    <location>
        <begin position="137"/>
        <end position="164"/>
    </location>
</feature>
<evidence type="ECO:0000313" key="3">
    <source>
        <dbReference type="Proteomes" id="UP000499080"/>
    </source>
</evidence>
<name>A0A4Y2GH21_ARAVE</name>
<proteinExistence type="predicted"/>
<sequence length="242" mass="27255">MFLCPLKALYSFEIEKWLVQNSRKAITLYKVSGIFQKAYSSTSRVQLSEKAFRVTGIETNNPDIISEDCYSPSLVTLVSLDKDCTVAIAPEENEVSPSTSQIDVSIKSILPLPRHEQRGGKWKRKSQTSEIMTSSPFKNLLEENEKEKVELEEAKANRVFKKNNNGDKTKKGKALKAKKKHILNSIENPVPSTSSANNEGTICPGCEHTYDEDWIQSGLCKEWWHEKCSSYEGSGAFVCDYC</sequence>
<dbReference type="Gene3D" id="3.30.40.10">
    <property type="entry name" value="Zinc/RING finger domain, C3HC4 (zinc finger)"/>
    <property type="match status" value="1"/>
</dbReference>